<feature type="domain" description="Fibrinogen C-terminal" evidence="6">
    <location>
        <begin position="128"/>
        <end position="314"/>
    </location>
</feature>
<organism evidence="7 8">
    <name type="scientific">Phytophthora palmivora</name>
    <dbReference type="NCBI Taxonomy" id="4796"/>
    <lineage>
        <taxon>Eukaryota</taxon>
        <taxon>Sar</taxon>
        <taxon>Stramenopiles</taxon>
        <taxon>Oomycota</taxon>
        <taxon>Peronosporomycetes</taxon>
        <taxon>Peronosporales</taxon>
        <taxon>Peronosporaceae</taxon>
        <taxon>Phytophthora</taxon>
    </lineage>
</organism>
<dbReference type="GO" id="GO:0007156">
    <property type="term" value="P:homophilic cell adhesion via plasma membrane adhesion molecules"/>
    <property type="evidence" value="ECO:0007669"/>
    <property type="project" value="InterPro"/>
</dbReference>
<reference evidence="7 8" key="1">
    <citation type="journal article" date="2017" name="Genome Biol. Evol.">
        <title>Phytophthora megakarya and P. palmivora, closely related causal agents of cacao black pod rot, underwent increases in genome sizes and gene numbers by different mechanisms.</title>
        <authorList>
            <person name="Ali S.S."/>
            <person name="Shao J."/>
            <person name="Lary D.J."/>
            <person name="Kronmiller B."/>
            <person name="Shen D."/>
            <person name="Strem M.D."/>
            <person name="Amoako-Attah I."/>
            <person name="Akrofi A.Y."/>
            <person name="Begoude B.A."/>
            <person name="Ten Hoopen G.M."/>
            <person name="Coulibaly K."/>
            <person name="Kebe B.I."/>
            <person name="Melnick R.L."/>
            <person name="Guiltinan M.J."/>
            <person name="Tyler B.M."/>
            <person name="Meinhardt L.W."/>
            <person name="Bailey B.A."/>
        </authorList>
    </citation>
    <scope>NUCLEOTIDE SEQUENCE [LARGE SCALE GENOMIC DNA]</scope>
    <source>
        <strain evidence="8">sbr112.9</strain>
    </source>
</reference>
<evidence type="ECO:0000256" key="2">
    <source>
        <dbReference type="ARBA" id="ARBA00022737"/>
    </source>
</evidence>
<dbReference type="InterPro" id="IPR011641">
    <property type="entry name" value="Tyr-kin_ephrin_A/B_rcpt-like"/>
</dbReference>
<dbReference type="InterPro" id="IPR015919">
    <property type="entry name" value="Cadherin-like_sf"/>
</dbReference>
<dbReference type="Pfam" id="PF07699">
    <property type="entry name" value="Ephrin_rec_like"/>
    <property type="match status" value="1"/>
</dbReference>
<dbReference type="PROSITE" id="PS51406">
    <property type="entry name" value="FIBRINOGEN_C_2"/>
    <property type="match status" value="1"/>
</dbReference>
<proteinExistence type="predicted"/>
<dbReference type="Gene3D" id="2.60.40.60">
    <property type="entry name" value="Cadherins"/>
    <property type="match status" value="3"/>
</dbReference>
<feature type="domain" description="Cadherin" evidence="5">
    <location>
        <begin position="949"/>
        <end position="1033"/>
    </location>
</feature>
<dbReference type="SUPFAM" id="SSF49313">
    <property type="entry name" value="Cadherin-like"/>
    <property type="match status" value="3"/>
</dbReference>
<comment type="subcellular location">
    <subcellularLocation>
        <location evidence="1">Membrane</location>
    </subcellularLocation>
</comment>
<accession>A0A2P4XLF7</accession>
<dbReference type="SMART" id="SM00112">
    <property type="entry name" value="CA"/>
    <property type="match status" value="3"/>
</dbReference>
<evidence type="ECO:0000256" key="4">
    <source>
        <dbReference type="ARBA" id="ARBA00023136"/>
    </source>
</evidence>
<feature type="non-terminal residue" evidence="7">
    <location>
        <position position="1256"/>
    </location>
</feature>
<dbReference type="SMART" id="SM01411">
    <property type="entry name" value="Ephrin_rec_like"/>
    <property type="match status" value="3"/>
</dbReference>
<dbReference type="PROSITE" id="PS50268">
    <property type="entry name" value="CADHERIN_2"/>
    <property type="match status" value="3"/>
</dbReference>
<dbReference type="GO" id="GO:0008013">
    <property type="term" value="F:beta-catenin binding"/>
    <property type="evidence" value="ECO:0007669"/>
    <property type="project" value="TreeGrafter"/>
</dbReference>
<evidence type="ECO:0000313" key="8">
    <source>
        <dbReference type="Proteomes" id="UP000237271"/>
    </source>
</evidence>
<sequence>MAQTSKSDKPTNVRVKFTYYFVFDPLYWITLLLKSSEPKTIRVLLGSQLVRQIQVDTSVTYACYGQSSTSAGQAYFYRGRERFVVRGFSGNATQLRFEVDFGSLNISAFGIDEVSMEVESSFKTSLGLSMTNPAMSCMHLKNERLSNGDQNPDGQYYIQLDPTVNSVYLPCSDGWIVAQRRINGKTNFNRNWNEYRDGFGLGSFSEWWIGNIMLAAITTRATEAMFVISKDYQSQAATYSDFRVASENEKYLLTVRGYIPTPSSATDALSSLSNTYFSTPDQDNDLSATQNCAKKSRSGFWYADCLSSTRSDLNAPFDPLPICTSYAAWAQSWCQKTGSIVWDNVDGYDSSTLLLRPDRCAPGSVSSNTGECSQCREGTYSEPHSQVCHACPAGTYGPSVGASSASACLPCPSGFKCAASSTAPVKCLAGTFADPGSSDCLNVPEGYAGPYDQMSRSDLTRCTNGTFSKPGQQNCSAVPPGFYCAFSVAACGYTSLAACPSRAVYCPEGNSGPIIVPSGYYSVGSKVNEQQSAILPCARGYYCRRGTMYLCPPTRFGDQVGLVNPLCSGRCAIGCVCKAGSVSRCPDAPHGYDQIALFPSSISYALAPLLKQPGETNDSLIQGVFSAMYSSAAMSLDVFEFRDINLTFFKTGWNSGFAHNISISYFEQSQVDMKYEFQVPIAGFDWGAIVLLDGNVVTPRSRNGTLVFSFVSSWGRHLLSVIAAESQFVVKRSILFRKTSDMSFSILRCDRLDGQPILLNLDISLCAIMTPTCKGSVMINGDVVRNLAQTTNSLEILIYSGIGAQKFSNIADASSTLSYLPTLSAMNTGDIVVVIGTTLGTFPSTLRAWLVGYGVSPVVIDSASCGFVFVGVNDNTTPATIDVVTSGSSYNLQLTLPLSQAISYYSVISVPAGYYALPENISNGQRCSGGVRTLAYVFQDSICVNKKHVLNINENDAGLVTTPPGLTYQLEASITSIFNLDNQNHVMLLKPLDYETQNTYDLTLSIQETQISVPYPACQIRVNVVDVNEAPVVVNYQASRTIKENVLPPVSMAPVIGVNDPDAYDSFTLSIASGGNGNFVINREGFIVATKSLDFEKTPKFVLDIVARDLSGLEGHASVVITVQDVPEQPTCTSFSFSVPENTTLGTTIGSMGNYASDQDIGDYITYELLSQSVIGTLTITPTTGIVTLKEALDFEIHDAILFKVRFTDKTSLQVTCDFNIAVTDCNDPPVLTGTVFHVPENCIGNDCMVGNLAVF</sequence>
<dbReference type="Pfam" id="PF00028">
    <property type="entry name" value="Cadherin"/>
    <property type="match status" value="1"/>
</dbReference>
<dbReference type="GO" id="GO:0005509">
    <property type="term" value="F:calcium ion binding"/>
    <property type="evidence" value="ECO:0007669"/>
    <property type="project" value="InterPro"/>
</dbReference>
<dbReference type="CDD" id="cd11304">
    <property type="entry name" value="Cadherin_repeat"/>
    <property type="match status" value="3"/>
</dbReference>
<comment type="caution">
    <text evidence="7">The sequence shown here is derived from an EMBL/GenBank/DDBJ whole genome shotgun (WGS) entry which is preliminary data.</text>
</comment>
<evidence type="ECO:0000313" key="7">
    <source>
        <dbReference type="EMBL" id="POM66400.1"/>
    </source>
</evidence>
<gene>
    <name evidence="7" type="ORF">PHPALM_17742</name>
</gene>
<dbReference type="SMART" id="SM00186">
    <property type="entry name" value="FBG"/>
    <property type="match status" value="1"/>
</dbReference>
<protein>
    <submittedName>
        <fullName evidence="7">Protocadherin-like protein</fullName>
    </submittedName>
</protein>
<dbReference type="InterPro" id="IPR009030">
    <property type="entry name" value="Growth_fac_rcpt_cys_sf"/>
</dbReference>
<feature type="domain" description="Cadherin" evidence="5">
    <location>
        <begin position="1041"/>
        <end position="1132"/>
    </location>
</feature>
<dbReference type="InterPro" id="IPR002126">
    <property type="entry name" value="Cadherin-like_dom"/>
</dbReference>
<dbReference type="OrthoDB" id="6038967at2759"/>
<dbReference type="InterPro" id="IPR002181">
    <property type="entry name" value="Fibrinogen_a/b/g_C_dom"/>
</dbReference>
<feature type="domain" description="Cadherin" evidence="5">
    <location>
        <begin position="1131"/>
        <end position="1232"/>
    </location>
</feature>
<evidence type="ECO:0000259" key="6">
    <source>
        <dbReference type="PROSITE" id="PS51406"/>
    </source>
</evidence>
<dbReference type="InterPro" id="IPR014716">
    <property type="entry name" value="Fibrinogen_a/b/g_C_1"/>
</dbReference>
<dbReference type="PANTHER" id="PTHR24027">
    <property type="entry name" value="CADHERIN-23"/>
    <property type="match status" value="1"/>
</dbReference>
<dbReference type="SUPFAM" id="SSF56496">
    <property type="entry name" value="Fibrinogen C-terminal domain-like"/>
    <property type="match status" value="1"/>
</dbReference>
<dbReference type="GO" id="GO:0045296">
    <property type="term" value="F:cadherin binding"/>
    <property type="evidence" value="ECO:0007669"/>
    <property type="project" value="TreeGrafter"/>
</dbReference>
<evidence type="ECO:0000256" key="1">
    <source>
        <dbReference type="ARBA" id="ARBA00004370"/>
    </source>
</evidence>
<dbReference type="Gene3D" id="2.10.50.10">
    <property type="entry name" value="Tumor Necrosis Factor Receptor, subunit A, domain 2"/>
    <property type="match status" value="1"/>
</dbReference>
<dbReference type="Proteomes" id="UP000237271">
    <property type="component" value="Unassembled WGS sequence"/>
</dbReference>
<keyword evidence="3" id="KW-0106">Calcium</keyword>
<dbReference type="GO" id="GO:0016477">
    <property type="term" value="P:cell migration"/>
    <property type="evidence" value="ECO:0007669"/>
    <property type="project" value="TreeGrafter"/>
</dbReference>
<dbReference type="AlphaFoldDB" id="A0A2P4XLF7"/>
<dbReference type="SUPFAM" id="SSF57184">
    <property type="entry name" value="Growth factor receptor domain"/>
    <property type="match status" value="1"/>
</dbReference>
<dbReference type="InterPro" id="IPR036056">
    <property type="entry name" value="Fibrinogen-like_C"/>
</dbReference>
<keyword evidence="2" id="KW-0677">Repeat</keyword>
<evidence type="ECO:0000259" key="5">
    <source>
        <dbReference type="PROSITE" id="PS50268"/>
    </source>
</evidence>
<dbReference type="PANTHER" id="PTHR24027:SF438">
    <property type="entry name" value="CADHERIN 23"/>
    <property type="match status" value="1"/>
</dbReference>
<dbReference type="Pfam" id="PF00147">
    <property type="entry name" value="Fibrinogen_C"/>
    <property type="match status" value="1"/>
</dbReference>
<name>A0A2P4XLF7_9STRA</name>
<keyword evidence="8" id="KW-1185">Reference proteome</keyword>
<dbReference type="InterPro" id="IPR039808">
    <property type="entry name" value="Cadherin"/>
</dbReference>
<dbReference type="GO" id="GO:0016342">
    <property type="term" value="C:catenin complex"/>
    <property type="evidence" value="ECO:0007669"/>
    <property type="project" value="TreeGrafter"/>
</dbReference>
<dbReference type="EMBL" id="NCKW01009630">
    <property type="protein sequence ID" value="POM66400.1"/>
    <property type="molecule type" value="Genomic_DNA"/>
</dbReference>
<evidence type="ECO:0000256" key="3">
    <source>
        <dbReference type="ARBA" id="ARBA00022837"/>
    </source>
</evidence>
<keyword evidence="4" id="KW-0472">Membrane</keyword>
<dbReference type="Gene3D" id="3.90.215.10">
    <property type="entry name" value="Gamma Fibrinogen, chain A, domain 1"/>
    <property type="match status" value="1"/>
</dbReference>